<accession>A0A1X0P5Y1</accession>
<sequence>MKNNRSELRFHPLVITTVVVGVILCFALGYNHGAGAWERQFMAVYNQQQGRERHLSTMYEACHSELLTLSGSVSTNNNTLHAELSENTDMEEQIRTLSQTFEGLTKEHAKCQTEVAGLIQDTSADDIQPGAAGTETEKDLHSLRQSLHNLTEGAGMHTAALLDSLRVLMDVYKELCSSLPGCTLLTDESLIQQWREMMNSVHLIRQEKEETDMKRMLWQYDANDLTHKNTVFLPKDEEKEVPTFFERSGNPLVVLGKEQEPRIVVATTLQRIHALQQAAFCAYNRRDPNVTVSFAFLWKVNDISGISALHDLVQTPLVTFCMDCVGVENSTEFWQQCRDATGDDEFYGKRNFWAARSMVRPHPAVVQEAKNYTKFVLKDKKVLAVVAHNSVNDCIERIHEPRGNHFLYLLANFPQEKKQFETHVSNDTIFQCAPTPTQIVQRITEIMENVKQDGKGGEEFDVVYISVPVEMMHDLRALEVKPKWWEKTIFRVEVESAHEELLDLTVAGLADTILVSPYLAPSQYVVESFLLKNGLRPDGRIWFF</sequence>
<dbReference type="RefSeq" id="XP_028886351.1">
    <property type="nucleotide sequence ID" value="XM_029022693.1"/>
</dbReference>
<feature type="transmembrane region" description="Helical" evidence="1">
    <location>
        <begin position="12"/>
        <end position="30"/>
    </location>
</feature>
<dbReference type="Proteomes" id="UP000192257">
    <property type="component" value="Unassembled WGS sequence"/>
</dbReference>
<evidence type="ECO:0000313" key="2">
    <source>
        <dbReference type="EMBL" id="ORC92285.1"/>
    </source>
</evidence>
<dbReference type="GeneID" id="39982473"/>
<keyword evidence="1" id="KW-0812">Transmembrane</keyword>
<gene>
    <name evidence="2" type="ORF">TM35_000044990</name>
</gene>
<name>A0A1X0P5Y1_9TRYP</name>
<reference evidence="2 3" key="1">
    <citation type="submission" date="2017-03" db="EMBL/GenBank/DDBJ databases">
        <title>An alternative strategy for trypanosome survival in the mammalian bloodstream revealed through genome and transcriptome analysis of the ubiquitous bovine parasite Trypanosoma (Megatrypanum) theileri.</title>
        <authorList>
            <person name="Kelly S."/>
            <person name="Ivens A."/>
            <person name="Mott A."/>
            <person name="O'Neill E."/>
            <person name="Emms D."/>
            <person name="Macleod O."/>
            <person name="Voorheis P."/>
            <person name="Matthews J."/>
            <person name="Matthews K."/>
            <person name="Carrington M."/>
        </authorList>
    </citation>
    <scope>NUCLEOTIDE SEQUENCE [LARGE SCALE GENOMIC DNA]</scope>
    <source>
        <strain evidence="2">Edinburgh</strain>
    </source>
</reference>
<keyword evidence="1" id="KW-1133">Transmembrane helix</keyword>
<keyword evidence="1" id="KW-0472">Membrane</keyword>
<keyword evidence="3" id="KW-1185">Reference proteome</keyword>
<dbReference type="EMBL" id="NBCO01000004">
    <property type="protein sequence ID" value="ORC92285.1"/>
    <property type="molecule type" value="Genomic_DNA"/>
</dbReference>
<protein>
    <submittedName>
        <fullName evidence="2">Uncharacterized protein</fullName>
    </submittedName>
</protein>
<evidence type="ECO:0000313" key="3">
    <source>
        <dbReference type="Proteomes" id="UP000192257"/>
    </source>
</evidence>
<proteinExistence type="predicted"/>
<organism evidence="2 3">
    <name type="scientific">Trypanosoma theileri</name>
    <dbReference type="NCBI Taxonomy" id="67003"/>
    <lineage>
        <taxon>Eukaryota</taxon>
        <taxon>Discoba</taxon>
        <taxon>Euglenozoa</taxon>
        <taxon>Kinetoplastea</taxon>
        <taxon>Metakinetoplastina</taxon>
        <taxon>Trypanosomatida</taxon>
        <taxon>Trypanosomatidae</taxon>
        <taxon>Trypanosoma</taxon>
    </lineage>
</organism>
<evidence type="ECO:0000256" key="1">
    <source>
        <dbReference type="SAM" id="Phobius"/>
    </source>
</evidence>
<dbReference type="AlphaFoldDB" id="A0A1X0P5Y1"/>
<comment type="caution">
    <text evidence="2">The sequence shown here is derived from an EMBL/GenBank/DDBJ whole genome shotgun (WGS) entry which is preliminary data.</text>
</comment>
<dbReference type="OrthoDB" id="239554at2759"/>
<dbReference type="VEuPathDB" id="TriTrypDB:TM35_000044990"/>